<feature type="domain" description="Glycosyl transferase family 1" evidence="2">
    <location>
        <begin position="195"/>
        <end position="348"/>
    </location>
</feature>
<dbReference type="InterPro" id="IPR028098">
    <property type="entry name" value="Glyco_trans_4-like_N"/>
</dbReference>
<dbReference type="SUPFAM" id="SSF53756">
    <property type="entry name" value="UDP-Glycosyltransferase/glycogen phosphorylase"/>
    <property type="match status" value="1"/>
</dbReference>
<reference evidence="4 5" key="1">
    <citation type="journal article" date="2016" name="Nat. Commun.">
        <title>Thousands of microbial genomes shed light on interconnected biogeochemical processes in an aquifer system.</title>
        <authorList>
            <person name="Anantharaman K."/>
            <person name="Brown C.T."/>
            <person name="Hug L.A."/>
            <person name="Sharon I."/>
            <person name="Castelle C.J."/>
            <person name="Probst A.J."/>
            <person name="Thomas B.C."/>
            <person name="Singh A."/>
            <person name="Wilkins M.J."/>
            <person name="Karaoz U."/>
            <person name="Brodie E.L."/>
            <person name="Williams K.H."/>
            <person name="Hubbard S.S."/>
            <person name="Banfield J.F."/>
        </authorList>
    </citation>
    <scope>NUCLEOTIDE SEQUENCE [LARGE SCALE GENOMIC DNA]</scope>
</reference>
<sequence>MRIGIDSRLYYQTGVGRYIRNLILELSKIPSGNEYYIYLRKKEFEEFVPPSSQFVKRLVDLPWHGVKEQIVIPSVLKKDKVTVAHFPYFNVPIFYRGRYLLTIHDLILDHFNTGRASTLAYPLYRLKRFGYQVSLSQGIRNASFITTISETTKKEVMDHYGVNPSKIEVTYDALDEHFKSLVSSQKNVKPIFSMPYILYVGNAYPHKNLEKLLEAFKLLIKNKKIKLVLAGDDSFFYPRLSHFAQKLSLQDSVIFYGLANDSQLLSLYKYAKLLVFPSLMEGFGLPTFEALSCGVLPVVSDIPVFREIWKGDLLYFDPSKKESMAQVLKNALSLKDEEYKKRVIQAKKNIDRFSFKKTAHQTLKIYQQIAGS</sequence>
<evidence type="ECO:0000259" key="2">
    <source>
        <dbReference type="Pfam" id="PF00534"/>
    </source>
</evidence>
<dbReference type="PANTHER" id="PTHR46401">
    <property type="entry name" value="GLYCOSYLTRANSFERASE WBBK-RELATED"/>
    <property type="match status" value="1"/>
</dbReference>
<protein>
    <recommendedName>
        <fullName evidence="6">Glycosyl transferase family 1 domain-containing protein</fullName>
    </recommendedName>
</protein>
<dbReference type="STRING" id="1798382.A3D77_02340"/>
<dbReference type="PANTHER" id="PTHR46401:SF2">
    <property type="entry name" value="GLYCOSYLTRANSFERASE WBBK-RELATED"/>
    <property type="match status" value="1"/>
</dbReference>
<comment type="caution">
    <text evidence="4">The sequence shown here is derived from an EMBL/GenBank/DDBJ whole genome shotgun (WGS) entry which is preliminary data.</text>
</comment>
<dbReference type="Pfam" id="PF13439">
    <property type="entry name" value="Glyco_transf_4"/>
    <property type="match status" value="1"/>
</dbReference>
<evidence type="ECO:0000256" key="1">
    <source>
        <dbReference type="ARBA" id="ARBA00022679"/>
    </source>
</evidence>
<evidence type="ECO:0008006" key="6">
    <source>
        <dbReference type="Google" id="ProtNLM"/>
    </source>
</evidence>
<proteinExistence type="predicted"/>
<dbReference type="EMBL" id="MFJL01000014">
    <property type="protein sequence ID" value="OGG16276.1"/>
    <property type="molecule type" value="Genomic_DNA"/>
</dbReference>
<name>A0A1F5ZUW7_9BACT</name>
<feature type="domain" description="Glycosyltransferase subfamily 4-like N-terminal" evidence="3">
    <location>
        <begin position="14"/>
        <end position="175"/>
    </location>
</feature>
<dbReference type="GO" id="GO:0009103">
    <property type="term" value="P:lipopolysaccharide biosynthetic process"/>
    <property type="evidence" value="ECO:0007669"/>
    <property type="project" value="TreeGrafter"/>
</dbReference>
<dbReference type="Proteomes" id="UP000176923">
    <property type="component" value="Unassembled WGS sequence"/>
</dbReference>
<dbReference type="AlphaFoldDB" id="A0A1F5ZUW7"/>
<accession>A0A1F5ZUW7</accession>
<evidence type="ECO:0000313" key="5">
    <source>
        <dbReference type="Proteomes" id="UP000176923"/>
    </source>
</evidence>
<organism evidence="4 5">
    <name type="scientific">Candidatus Gottesmanbacteria bacterium RIFCSPHIGHO2_02_FULL_39_11</name>
    <dbReference type="NCBI Taxonomy" id="1798382"/>
    <lineage>
        <taxon>Bacteria</taxon>
        <taxon>Candidatus Gottesmaniibacteriota</taxon>
    </lineage>
</organism>
<dbReference type="Pfam" id="PF00534">
    <property type="entry name" value="Glycos_transf_1"/>
    <property type="match status" value="1"/>
</dbReference>
<gene>
    <name evidence="4" type="ORF">A3D77_02340</name>
</gene>
<evidence type="ECO:0000313" key="4">
    <source>
        <dbReference type="EMBL" id="OGG16276.1"/>
    </source>
</evidence>
<dbReference type="InterPro" id="IPR001296">
    <property type="entry name" value="Glyco_trans_1"/>
</dbReference>
<evidence type="ECO:0000259" key="3">
    <source>
        <dbReference type="Pfam" id="PF13439"/>
    </source>
</evidence>
<dbReference type="GO" id="GO:0016757">
    <property type="term" value="F:glycosyltransferase activity"/>
    <property type="evidence" value="ECO:0007669"/>
    <property type="project" value="InterPro"/>
</dbReference>
<dbReference type="Gene3D" id="3.40.50.2000">
    <property type="entry name" value="Glycogen Phosphorylase B"/>
    <property type="match status" value="2"/>
</dbReference>
<dbReference type="CDD" id="cd03809">
    <property type="entry name" value="GT4_MtfB-like"/>
    <property type="match status" value="1"/>
</dbReference>
<keyword evidence="1" id="KW-0808">Transferase</keyword>